<evidence type="ECO:0000259" key="9">
    <source>
        <dbReference type="Pfam" id="PF25145"/>
    </source>
</evidence>
<dbReference type="Gene3D" id="3.90.226.10">
    <property type="entry name" value="2-enoyl-CoA Hydratase, Chain A, domain 1"/>
    <property type="match status" value="1"/>
</dbReference>
<dbReference type="Pfam" id="PF25145">
    <property type="entry name" value="NfeD1b_N"/>
    <property type="match status" value="1"/>
</dbReference>
<sequence length="450" mass="47578">MICLRRWLSRFRTPATAALAAAVFLAFASLLSPSGLAASTPRVVVLHLDDTIQPISEDYLSRGIARAADTRADALLVTLNTPGGLLDSTREMVSKILASPVPVIVYVAPSGSRAGSAGFFLLEAADIAAMAPGTNAGASHPVIEGAKLDPIMKQKLENDTTAFLRSFVSRRGRNVDAAQDAVLNSKSYTEREALQLHLLDTIAPDEHALLNAIDGRTITRFDGRTQVLHTRDAILTPVTPSLREQILDRLMDPNLAVLILVVGGLLIYLEFNAPGTIIPGALGTLLLLLALFALNLLPVHYTSMVLILGAFALMILEAKVPSHGILAGVGIIALVLGTLTLVDAPIPELRVHVSTAIATGVAFGFITTFLVRLAVRARNNKVLTGPDALIGGIGIAQEALAPRGQILVHGELWFAESATPVAPGEHVRVRAVNGLTLLVERIPDAVSSTV</sequence>
<keyword evidence="2 5" id="KW-0812">Transmembrane</keyword>
<feature type="domain" description="NfeD-like C-terminal" evidence="7">
    <location>
        <begin position="387"/>
        <end position="441"/>
    </location>
</feature>
<evidence type="ECO:0000313" key="10">
    <source>
        <dbReference type="EMBL" id="RFU15143.1"/>
    </source>
</evidence>
<comment type="subcellular location">
    <subcellularLocation>
        <location evidence="1">Membrane</location>
        <topology evidence="1">Multi-pass membrane protein</topology>
    </subcellularLocation>
</comment>
<evidence type="ECO:0000256" key="1">
    <source>
        <dbReference type="ARBA" id="ARBA00004141"/>
    </source>
</evidence>
<dbReference type="PANTHER" id="PTHR33507">
    <property type="entry name" value="INNER MEMBRANE PROTEIN YBBJ"/>
    <property type="match status" value="1"/>
</dbReference>
<dbReference type="InterPro" id="IPR002810">
    <property type="entry name" value="NfeD-like_C"/>
</dbReference>
<keyword evidence="11" id="KW-1185">Reference proteome</keyword>
<feature type="transmembrane region" description="Helical" evidence="5">
    <location>
        <begin position="276"/>
        <end position="294"/>
    </location>
</feature>
<feature type="transmembrane region" description="Helical" evidence="5">
    <location>
        <begin position="325"/>
        <end position="346"/>
    </location>
</feature>
<feature type="domain" description="NfeD integral membrane" evidence="8">
    <location>
        <begin position="254"/>
        <end position="371"/>
    </location>
</feature>
<dbReference type="Pfam" id="PF24961">
    <property type="entry name" value="NfeD_membrane"/>
    <property type="match status" value="1"/>
</dbReference>
<evidence type="ECO:0000259" key="8">
    <source>
        <dbReference type="Pfam" id="PF24961"/>
    </source>
</evidence>
<evidence type="ECO:0000256" key="2">
    <source>
        <dbReference type="ARBA" id="ARBA00022692"/>
    </source>
</evidence>
<gene>
    <name evidence="10" type="ORF">D0Y96_18590</name>
</gene>
<dbReference type="CDD" id="cd07020">
    <property type="entry name" value="Clp_protease_NfeD_1"/>
    <property type="match status" value="1"/>
</dbReference>
<proteinExistence type="predicted"/>
<feature type="transmembrane region" description="Helical" evidence="5">
    <location>
        <begin position="352"/>
        <end position="375"/>
    </location>
</feature>
<feature type="domain" description="NfeD1b N-terminal" evidence="9">
    <location>
        <begin position="43"/>
        <end position="175"/>
    </location>
</feature>
<accession>A0A372IKN4</accession>
<dbReference type="Gene3D" id="2.40.50.140">
    <property type="entry name" value="Nucleic acid-binding proteins"/>
    <property type="match status" value="1"/>
</dbReference>
<reference evidence="10 11" key="1">
    <citation type="submission" date="2018-08" db="EMBL/GenBank/DDBJ databases">
        <title>Acidipila sp. 4G-K13, an acidobacterium isolated from forest soil.</title>
        <authorList>
            <person name="Gao Z.-H."/>
            <person name="Qiu L.-H."/>
        </authorList>
    </citation>
    <scope>NUCLEOTIDE SEQUENCE [LARGE SCALE GENOMIC DNA]</scope>
    <source>
        <strain evidence="10 11">4G-K13</strain>
    </source>
</reference>
<dbReference type="InterPro" id="IPR052165">
    <property type="entry name" value="Membrane_assoc_protease"/>
</dbReference>
<dbReference type="GO" id="GO:0016020">
    <property type="term" value="C:membrane"/>
    <property type="evidence" value="ECO:0007669"/>
    <property type="project" value="UniProtKB-SubCell"/>
</dbReference>
<dbReference type="InterPro" id="IPR029045">
    <property type="entry name" value="ClpP/crotonase-like_dom_sf"/>
</dbReference>
<dbReference type="AlphaFoldDB" id="A0A372IKN4"/>
<evidence type="ECO:0000256" key="5">
    <source>
        <dbReference type="SAM" id="Phobius"/>
    </source>
</evidence>
<evidence type="ECO:0000259" key="7">
    <source>
        <dbReference type="Pfam" id="PF01957"/>
    </source>
</evidence>
<dbReference type="InterPro" id="IPR012340">
    <property type="entry name" value="NA-bd_OB-fold"/>
</dbReference>
<feature type="chain" id="PRO_5016695685" evidence="6">
    <location>
        <begin position="38"/>
        <end position="450"/>
    </location>
</feature>
<organism evidence="10 11">
    <name type="scientific">Paracidobacterium acidisoli</name>
    <dbReference type="NCBI Taxonomy" id="2303751"/>
    <lineage>
        <taxon>Bacteria</taxon>
        <taxon>Pseudomonadati</taxon>
        <taxon>Acidobacteriota</taxon>
        <taxon>Terriglobia</taxon>
        <taxon>Terriglobales</taxon>
        <taxon>Acidobacteriaceae</taxon>
        <taxon>Paracidobacterium</taxon>
    </lineage>
</organism>
<dbReference type="SUPFAM" id="SSF52096">
    <property type="entry name" value="ClpP/crotonase"/>
    <property type="match status" value="1"/>
</dbReference>
<dbReference type="SUPFAM" id="SSF141322">
    <property type="entry name" value="NfeD domain-like"/>
    <property type="match status" value="1"/>
</dbReference>
<dbReference type="InterPro" id="IPR056738">
    <property type="entry name" value="NfeD1b_N"/>
</dbReference>
<dbReference type="InterPro" id="IPR056739">
    <property type="entry name" value="NfeD_membrane"/>
</dbReference>
<dbReference type="Pfam" id="PF01957">
    <property type="entry name" value="NfeD"/>
    <property type="match status" value="1"/>
</dbReference>
<dbReference type="RefSeq" id="WP_117302997.1">
    <property type="nucleotide sequence ID" value="NZ_QVQT02000007.1"/>
</dbReference>
<feature type="signal peptide" evidence="6">
    <location>
        <begin position="1"/>
        <end position="37"/>
    </location>
</feature>
<evidence type="ECO:0000256" key="3">
    <source>
        <dbReference type="ARBA" id="ARBA00022989"/>
    </source>
</evidence>
<comment type="caution">
    <text evidence="10">The sequence shown here is derived from an EMBL/GenBank/DDBJ whole genome shotgun (WGS) entry which is preliminary data.</text>
</comment>
<feature type="transmembrane region" description="Helical" evidence="5">
    <location>
        <begin position="250"/>
        <end position="269"/>
    </location>
</feature>
<evidence type="ECO:0000256" key="4">
    <source>
        <dbReference type="ARBA" id="ARBA00023136"/>
    </source>
</evidence>
<dbReference type="Proteomes" id="UP000264702">
    <property type="component" value="Unassembled WGS sequence"/>
</dbReference>
<keyword evidence="3 5" id="KW-1133">Transmembrane helix</keyword>
<dbReference type="PANTHER" id="PTHR33507:SF4">
    <property type="entry name" value="NODULATION COMPETITIVENESS PROTEIN NFED"/>
    <property type="match status" value="1"/>
</dbReference>
<name>A0A372IKN4_9BACT</name>
<protein>
    <submittedName>
        <fullName evidence="10">Nodulation protein NfeD</fullName>
    </submittedName>
</protein>
<keyword evidence="4 5" id="KW-0472">Membrane</keyword>
<keyword evidence="6" id="KW-0732">Signal</keyword>
<evidence type="ECO:0000256" key="6">
    <source>
        <dbReference type="SAM" id="SignalP"/>
    </source>
</evidence>
<dbReference type="OrthoDB" id="9806253at2"/>
<dbReference type="EMBL" id="QVQT01000007">
    <property type="protein sequence ID" value="RFU15143.1"/>
    <property type="molecule type" value="Genomic_DNA"/>
</dbReference>
<evidence type="ECO:0000313" key="11">
    <source>
        <dbReference type="Proteomes" id="UP000264702"/>
    </source>
</evidence>